<dbReference type="SMART" id="SM01126">
    <property type="entry name" value="DDE_Tnp_IS1595"/>
    <property type="match status" value="1"/>
</dbReference>
<sequence length="312" mass="36855">MEELKNFKPIDLYEKLRLSDNDFDAWLEKLGLLHGKRTCYKCGGRTGINVMKNERYGCWRCTTRNCRAKQGYLCGTFFEGTHLTTKKVFHLSYLWAYRLGTYDYIEFATGISRHAIVDWMSFFRDICAENFVKNEILIGGEGIEVEVDETVVVRRKYERGRQPSKKDVWMIGGVERNTKHEKCFLAIIEGKRSAENLIPIIQHHILPGTTIYTDLWRAYGSIPKLPEQYIHATINHSKEYVDSEDPNVHTQNIESLWSTYKRKFRHQAGNNTGTYKSYLPEFLWRKRFGNIENVFYNFWHHVSLFYPCERTE</sequence>
<accession>A0A914KUK6</accession>
<dbReference type="AlphaFoldDB" id="A0A914KUK6"/>
<dbReference type="InterPro" id="IPR053164">
    <property type="entry name" value="IS1016-like_transposase"/>
</dbReference>
<reference evidence="3" key="1">
    <citation type="submission" date="2022-11" db="UniProtKB">
        <authorList>
            <consortium name="WormBaseParasite"/>
        </authorList>
    </citation>
    <scope>IDENTIFICATION</scope>
</reference>
<feature type="domain" description="ISXO2-like transposase" evidence="1">
    <location>
        <begin position="137"/>
        <end position="287"/>
    </location>
</feature>
<dbReference type="Pfam" id="PF12762">
    <property type="entry name" value="DDE_Tnp_IS1595"/>
    <property type="match status" value="1"/>
</dbReference>
<evidence type="ECO:0000313" key="2">
    <source>
        <dbReference type="Proteomes" id="UP000887563"/>
    </source>
</evidence>
<evidence type="ECO:0000259" key="1">
    <source>
        <dbReference type="SMART" id="SM01126"/>
    </source>
</evidence>
<organism evidence="2 3">
    <name type="scientific">Meloidogyne incognita</name>
    <name type="common">Southern root-knot nematode worm</name>
    <name type="synonym">Oxyuris incognita</name>
    <dbReference type="NCBI Taxonomy" id="6306"/>
    <lineage>
        <taxon>Eukaryota</taxon>
        <taxon>Metazoa</taxon>
        <taxon>Ecdysozoa</taxon>
        <taxon>Nematoda</taxon>
        <taxon>Chromadorea</taxon>
        <taxon>Rhabditida</taxon>
        <taxon>Tylenchina</taxon>
        <taxon>Tylenchomorpha</taxon>
        <taxon>Tylenchoidea</taxon>
        <taxon>Meloidogynidae</taxon>
        <taxon>Meloidogyninae</taxon>
        <taxon>Meloidogyne</taxon>
        <taxon>Meloidogyne incognita group</taxon>
    </lineage>
</organism>
<dbReference type="NCBIfam" id="NF033547">
    <property type="entry name" value="transpos_IS1595"/>
    <property type="match status" value="1"/>
</dbReference>
<name>A0A914KUK6_MELIC</name>
<dbReference type="InterPro" id="IPR024445">
    <property type="entry name" value="Tnp_ISXO2-like"/>
</dbReference>
<keyword evidence="2" id="KW-1185">Reference proteome</keyword>
<protein>
    <submittedName>
        <fullName evidence="3">ISXO2-like transposase domain-containing protein</fullName>
    </submittedName>
</protein>
<dbReference type="PANTHER" id="PTHR47163:SF2">
    <property type="entry name" value="SI:DKEY-17M8.2"/>
    <property type="match status" value="1"/>
</dbReference>
<dbReference type="Proteomes" id="UP000887563">
    <property type="component" value="Unplaced"/>
</dbReference>
<evidence type="ECO:0000313" key="3">
    <source>
        <dbReference type="WBParaSite" id="Minc3s00121g05209"/>
    </source>
</evidence>
<dbReference type="WBParaSite" id="Minc3s00121g05209">
    <property type="protein sequence ID" value="Minc3s00121g05209"/>
    <property type="gene ID" value="Minc3s00121g05209"/>
</dbReference>
<dbReference type="PANTHER" id="PTHR47163">
    <property type="entry name" value="DDE_TNP_IS1595 DOMAIN-CONTAINING PROTEIN"/>
    <property type="match status" value="1"/>
</dbReference>
<proteinExistence type="predicted"/>